<comment type="caution">
    <text evidence="1">The sequence shown here is derived from an EMBL/GenBank/DDBJ whole genome shotgun (WGS) entry which is preliminary data.</text>
</comment>
<organism evidence="1 2">
    <name type="scientific">Microcystis aeruginosa PCC 9806</name>
    <dbReference type="NCBI Taxonomy" id="1160282"/>
    <lineage>
        <taxon>Bacteria</taxon>
        <taxon>Bacillati</taxon>
        <taxon>Cyanobacteriota</taxon>
        <taxon>Cyanophyceae</taxon>
        <taxon>Oscillatoriophycideae</taxon>
        <taxon>Chroococcales</taxon>
        <taxon>Microcystaceae</taxon>
        <taxon>Microcystis</taxon>
    </lineage>
</organism>
<name>I4H3T2_MICAE</name>
<reference evidence="1 2" key="1">
    <citation type="submission" date="2012-04" db="EMBL/GenBank/DDBJ databases">
        <authorList>
            <person name="Genoscope - CEA"/>
        </authorList>
    </citation>
    <scope>NUCLEOTIDE SEQUENCE [LARGE SCALE GENOMIC DNA]</scope>
    <source>
        <strain evidence="1 2">9806</strain>
    </source>
</reference>
<evidence type="ECO:0000313" key="2">
    <source>
        <dbReference type="Proteomes" id="UP000003273"/>
    </source>
</evidence>
<sequence length="36" mass="4038">MTVRKNVVATCILGYYLIEIKSIFPNDSHKSTPKAV</sequence>
<proteinExistence type="predicted"/>
<evidence type="ECO:0000313" key="1">
    <source>
        <dbReference type="EMBL" id="CCI16706.1"/>
    </source>
</evidence>
<gene>
    <name evidence="1" type="ORF">MICAE_960026</name>
</gene>
<dbReference type="HOGENOM" id="CLU_3357082_0_0_3"/>
<protein>
    <submittedName>
        <fullName evidence="1">Uncharacterized protein</fullName>
    </submittedName>
</protein>
<dbReference type="Proteomes" id="UP000003273">
    <property type="component" value="Unassembled WGS sequence"/>
</dbReference>
<dbReference type="EMBL" id="CAIL01000307">
    <property type="protein sequence ID" value="CCI16706.1"/>
    <property type="molecule type" value="Genomic_DNA"/>
</dbReference>
<accession>I4H3T2</accession>
<dbReference type="AlphaFoldDB" id="I4H3T2"/>